<dbReference type="Pfam" id="PF01548">
    <property type="entry name" value="DEDD_Tnp_IS110"/>
    <property type="match status" value="1"/>
</dbReference>
<gene>
    <name evidence="3" type="ORF">AQJ64_16915</name>
</gene>
<proteinExistence type="predicted"/>
<evidence type="ECO:0000313" key="3">
    <source>
        <dbReference type="EMBL" id="KUN83651.1"/>
    </source>
</evidence>
<accession>A0A117RCW0</accession>
<dbReference type="EMBL" id="LMWW01000021">
    <property type="protein sequence ID" value="KUN83651.1"/>
    <property type="molecule type" value="Genomic_DNA"/>
</dbReference>
<sequence length="335" mass="36055">MFGAEDVGVFLGLDVGKTTHHGHGLTPAGEKFLDKQLPNREPKLRAVVDKLTAKFGTVLVIVDQPASIGALPLTVAQATGPCPPGEAPQWQARVRVLAVDLFVFGDVVARDLERLAAATKFPATLLGVTIEDTSTRGILRLRNVSRDLEVIRTDRGDTDAGAAVIARARALVGRRVLVYKAMEGLASNLMHKVRGAVHLMDLGPELEAIGEDEAKDHVLAAANGRQGPCPARLERGWPSRARPGLRRAARPGARGGARHVMPGRHSVRRPRRVATWTSRRAPHRSSTAPATWSCSPRPYDLGQTLRHHTFFTGYLSFMAGAVAVTGADDASVTER</sequence>
<comment type="caution">
    <text evidence="3">The sequence shown here is derived from an EMBL/GenBank/DDBJ whole genome shotgun (WGS) entry which is preliminary data.</text>
</comment>
<evidence type="ECO:0000313" key="4">
    <source>
        <dbReference type="Proteomes" id="UP000052982"/>
    </source>
</evidence>
<organism evidence="3 4">
    <name type="scientific">Streptomyces griseoruber</name>
    <dbReference type="NCBI Taxonomy" id="1943"/>
    <lineage>
        <taxon>Bacteria</taxon>
        <taxon>Bacillati</taxon>
        <taxon>Actinomycetota</taxon>
        <taxon>Actinomycetes</taxon>
        <taxon>Kitasatosporales</taxon>
        <taxon>Streptomycetaceae</taxon>
        <taxon>Streptomyces</taxon>
    </lineage>
</organism>
<dbReference type="AlphaFoldDB" id="A0A117RCW0"/>
<dbReference type="GO" id="GO:0003677">
    <property type="term" value="F:DNA binding"/>
    <property type="evidence" value="ECO:0007669"/>
    <property type="project" value="InterPro"/>
</dbReference>
<keyword evidence="4" id="KW-1185">Reference proteome</keyword>
<dbReference type="Proteomes" id="UP000052982">
    <property type="component" value="Unassembled WGS sequence"/>
</dbReference>
<dbReference type="STRING" id="1943.AQJ64_16915"/>
<name>A0A117RCW0_9ACTN</name>
<feature type="region of interest" description="Disordered" evidence="1">
    <location>
        <begin position="243"/>
        <end position="269"/>
    </location>
</feature>
<evidence type="ECO:0000259" key="2">
    <source>
        <dbReference type="Pfam" id="PF01548"/>
    </source>
</evidence>
<dbReference type="GO" id="GO:0006313">
    <property type="term" value="P:DNA transposition"/>
    <property type="evidence" value="ECO:0007669"/>
    <property type="project" value="InterPro"/>
</dbReference>
<feature type="domain" description="Transposase IS110-like N-terminal" evidence="2">
    <location>
        <begin position="11"/>
        <end position="80"/>
    </location>
</feature>
<dbReference type="InterPro" id="IPR002525">
    <property type="entry name" value="Transp_IS110-like_N"/>
</dbReference>
<reference evidence="3 4" key="1">
    <citation type="submission" date="2015-10" db="EMBL/GenBank/DDBJ databases">
        <title>Draft genome sequence of Streptomyces griseoruber DSM 40281, type strain for the species Streptomyces griseoruber.</title>
        <authorList>
            <person name="Ruckert C."/>
            <person name="Winkler A."/>
            <person name="Kalinowski J."/>
            <person name="Kampfer P."/>
            <person name="Glaeser S."/>
        </authorList>
    </citation>
    <scope>NUCLEOTIDE SEQUENCE [LARGE SCALE GENOMIC DNA]</scope>
    <source>
        <strain evidence="3 4">DSM 40281</strain>
    </source>
</reference>
<dbReference type="GO" id="GO:0004803">
    <property type="term" value="F:transposase activity"/>
    <property type="evidence" value="ECO:0007669"/>
    <property type="project" value="InterPro"/>
</dbReference>
<protein>
    <recommendedName>
        <fullName evidence="2">Transposase IS110-like N-terminal domain-containing protein</fullName>
    </recommendedName>
</protein>
<evidence type="ECO:0000256" key="1">
    <source>
        <dbReference type="SAM" id="MobiDB-lite"/>
    </source>
</evidence>